<comment type="caution">
    <text evidence="3">The sequence shown here is derived from an EMBL/GenBank/DDBJ whole genome shotgun (WGS) entry which is preliminary data.</text>
</comment>
<dbReference type="RefSeq" id="WP_395114947.1">
    <property type="nucleotide sequence ID" value="NZ_JBIMSN010000126.1"/>
</dbReference>
<evidence type="ECO:0000313" key="6">
    <source>
        <dbReference type="Proteomes" id="UP001609219"/>
    </source>
</evidence>
<dbReference type="Proteomes" id="UP001609176">
    <property type="component" value="Unassembled WGS sequence"/>
</dbReference>
<evidence type="ECO:0000313" key="5">
    <source>
        <dbReference type="Proteomes" id="UP001609176"/>
    </source>
</evidence>
<name>A0ABW7KIF3_9NOCA</name>
<gene>
    <name evidence="3" type="ORF">ACHIPV_10185</name>
    <name evidence="1" type="ORF">ACHIPZ_13690</name>
    <name evidence="2" type="ORF">ACHIRB_25580</name>
</gene>
<dbReference type="EMBL" id="JBIMSP010000012">
    <property type="protein sequence ID" value="MFH5242250.1"/>
    <property type="molecule type" value="Genomic_DNA"/>
</dbReference>
<dbReference type="Proteomes" id="UP001609175">
    <property type="component" value="Unassembled WGS sequence"/>
</dbReference>
<organism evidence="3 5">
    <name type="scientific">Antrihabitans spumae</name>
    <dbReference type="NCBI Taxonomy" id="3373370"/>
    <lineage>
        <taxon>Bacteria</taxon>
        <taxon>Bacillati</taxon>
        <taxon>Actinomycetota</taxon>
        <taxon>Actinomycetes</taxon>
        <taxon>Mycobacteriales</taxon>
        <taxon>Nocardiaceae</taxon>
        <taxon>Antrihabitans</taxon>
    </lineage>
</organism>
<evidence type="ECO:0000313" key="4">
    <source>
        <dbReference type="Proteomes" id="UP001609175"/>
    </source>
</evidence>
<dbReference type="EMBL" id="JBIMSO010000051">
    <property type="protein sequence ID" value="MFH5209238.1"/>
    <property type="molecule type" value="Genomic_DNA"/>
</dbReference>
<keyword evidence="6" id="KW-1185">Reference proteome</keyword>
<evidence type="ECO:0000313" key="3">
    <source>
        <dbReference type="EMBL" id="MFH5242250.1"/>
    </source>
</evidence>
<dbReference type="Proteomes" id="UP001609219">
    <property type="component" value="Unassembled WGS sequence"/>
</dbReference>
<evidence type="ECO:0000313" key="1">
    <source>
        <dbReference type="EMBL" id="MFH5209238.1"/>
    </source>
</evidence>
<protein>
    <submittedName>
        <fullName evidence="3">Uncharacterized protein</fullName>
    </submittedName>
</protein>
<dbReference type="EMBL" id="JBIMSN010000126">
    <property type="protein sequence ID" value="MFH5231915.1"/>
    <property type="molecule type" value="Genomic_DNA"/>
</dbReference>
<accession>A0ABW7KIF3</accession>
<reference evidence="4 5" key="1">
    <citation type="submission" date="2024-10" db="EMBL/GenBank/DDBJ databases">
        <authorList>
            <person name="Riesco R."/>
        </authorList>
    </citation>
    <scope>NUCLEOTIDE SEQUENCE [LARGE SCALE GENOMIC DNA]</scope>
    <source>
        <strain evidence="3 5">NCIMB 15448</strain>
        <strain evidence="1 4">NCIMB 15449</strain>
        <strain evidence="2 6">NCIMB 15450</strain>
    </source>
</reference>
<sequence>MADYLTRAMELHPDARTALVASETYLTAECTWRVYADLRTRRLVTPDGQITPKGHKFVDALEGRNA</sequence>
<proteinExistence type="predicted"/>
<evidence type="ECO:0000313" key="2">
    <source>
        <dbReference type="EMBL" id="MFH5231915.1"/>
    </source>
</evidence>